<sequence length="176" mass="18981">MSAIGSILAGVAVKVGAPIIKEILADRFGRGGDIAGDVIDTIAGKVGVPVDELATVPSSQLEVAVAQAEAEHGPEWLQLWTAGLAYQQAVLQADQGEPLVARAWRWGWMYLLGFLWTWTLVLVPTVNAMLSADIQPPERSDLLTLTTWFLALYMGGHTVKDLGHAAKEAWQARKIP</sequence>
<keyword evidence="1" id="KW-0812">Transmembrane</keyword>
<accession>A0A3S9B4H9</accession>
<dbReference type="RefSeq" id="WP_126010187.1">
    <property type="nucleotide sequence ID" value="NZ_CP032509.1"/>
</dbReference>
<keyword evidence="1" id="KW-0472">Membrane</keyword>
<keyword evidence="1" id="KW-1133">Transmembrane helix</keyword>
<gene>
    <name evidence="2" type="ORF">D5400_11780</name>
</gene>
<dbReference type="KEGG" id="abaw:D5400_11780"/>
<dbReference type="OrthoDB" id="7840363at2"/>
<evidence type="ECO:0000313" key="2">
    <source>
        <dbReference type="EMBL" id="AZN71868.1"/>
    </source>
</evidence>
<dbReference type="EMBL" id="CP032509">
    <property type="protein sequence ID" value="AZN71868.1"/>
    <property type="molecule type" value="Genomic_DNA"/>
</dbReference>
<dbReference type="AlphaFoldDB" id="A0A3S9B4H9"/>
<keyword evidence="3" id="KW-1185">Reference proteome</keyword>
<organism evidence="2 3">
    <name type="scientific">Georhizobium profundi</name>
    <dbReference type="NCBI Taxonomy" id="2341112"/>
    <lineage>
        <taxon>Bacteria</taxon>
        <taxon>Pseudomonadati</taxon>
        <taxon>Pseudomonadota</taxon>
        <taxon>Alphaproteobacteria</taxon>
        <taxon>Hyphomicrobiales</taxon>
        <taxon>Rhizobiaceae</taxon>
        <taxon>Georhizobium</taxon>
    </lineage>
</organism>
<reference evidence="2 3" key="1">
    <citation type="submission" date="2018-09" db="EMBL/GenBank/DDBJ databases">
        <title>Marinorhizobium profundi gen. nov., sp. nov., isolated from a deep-sea sediment sample from the New Britain Trench and proposal of Marinorhizobiaceae fam. nov. in the order Rhizobiales of the class Alphaproteobacteria.</title>
        <authorList>
            <person name="Cao J."/>
        </authorList>
    </citation>
    <scope>NUCLEOTIDE SEQUENCE [LARGE SCALE GENOMIC DNA]</scope>
    <source>
        <strain evidence="2 3">WS11</strain>
    </source>
</reference>
<feature type="transmembrane region" description="Helical" evidence="1">
    <location>
        <begin position="108"/>
        <end position="130"/>
    </location>
</feature>
<proteinExistence type="predicted"/>
<dbReference type="Proteomes" id="UP000268192">
    <property type="component" value="Chromosome"/>
</dbReference>
<protein>
    <recommendedName>
        <fullName evidence="4">Holin of 3TMs, for gene-transfer release</fullName>
    </recommendedName>
</protein>
<name>A0A3S9B4H9_9HYPH</name>
<evidence type="ECO:0000313" key="3">
    <source>
        <dbReference type="Proteomes" id="UP000268192"/>
    </source>
</evidence>
<evidence type="ECO:0008006" key="4">
    <source>
        <dbReference type="Google" id="ProtNLM"/>
    </source>
</evidence>
<feature type="transmembrane region" description="Helical" evidence="1">
    <location>
        <begin position="142"/>
        <end position="159"/>
    </location>
</feature>
<evidence type="ECO:0000256" key="1">
    <source>
        <dbReference type="SAM" id="Phobius"/>
    </source>
</evidence>